<comment type="caution">
    <text evidence="1">The sequence shown here is derived from an EMBL/GenBank/DDBJ whole genome shotgun (WGS) entry which is preliminary data.</text>
</comment>
<sequence>MGAAHRILPCIASSGLLDRRRDTLAHRSGSAVVSSYRCRRSADDDRLALQIPSCTRGKSHCSISLNSALFIEYCSARQRRRASTLTFGRKQCDSYLKQVPDVAFEGQTQRKCWTDALLLRGTSVPSALLDKAKETRTDVGCSMRSTSSYWLKQLTHLFATYISKAAHSKQPVNVHLFLLEVHA</sequence>
<evidence type="ECO:0000313" key="1">
    <source>
        <dbReference type="EMBL" id="KAG7448408.1"/>
    </source>
</evidence>
<dbReference type="EMBL" id="MU250529">
    <property type="protein sequence ID" value="KAG7448408.1"/>
    <property type="molecule type" value="Genomic_DNA"/>
</dbReference>
<dbReference type="AlphaFoldDB" id="A0A9P7VW34"/>
<keyword evidence="2" id="KW-1185">Reference proteome</keyword>
<dbReference type="GeneID" id="66101278"/>
<accession>A0A9P7VW34</accession>
<dbReference type="RefSeq" id="XP_043041908.1">
    <property type="nucleotide sequence ID" value="XM_043178984.1"/>
</dbReference>
<dbReference type="Proteomes" id="UP000812287">
    <property type="component" value="Unassembled WGS sequence"/>
</dbReference>
<gene>
    <name evidence="1" type="ORF">BT62DRAFT_1073993</name>
</gene>
<reference evidence="1" key="1">
    <citation type="submission" date="2020-11" db="EMBL/GenBank/DDBJ databases">
        <title>Adaptations for nitrogen fixation in a non-lichenized fungal sporocarp promotes dispersal by wood-feeding termites.</title>
        <authorList>
            <consortium name="DOE Joint Genome Institute"/>
            <person name="Koch R.A."/>
            <person name="Yoon G."/>
            <person name="Arayal U."/>
            <person name="Lail K."/>
            <person name="Amirebrahimi M."/>
            <person name="Labutti K."/>
            <person name="Lipzen A."/>
            <person name="Riley R."/>
            <person name="Barry K."/>
            <person name="Henrissat B."/>
            <person name="Grigoriev I.V."/>
            <person name="Herr J.R."/>
            <person name="Aime M.C."/>
        </authorList>
    </citation>
    <scope>NUCLEOTIDE SEQUENCE</scope>
    <source>
        <strain evidence="1">MCA 3950</strain>
    </source>
</reference>
<proteinExistence type="predicted"/>
<organism evidence="1 2">
    <name type="scientific">Guyanagaster necrorhizus</name>
    <dbReference type="NCBI Taxonomy" id="856835"/>
    <lineage>
        <taxon>Eukaryota</taxon>
        <taxon>Fungi</taxon>
        <taxon>Dikarya</taxon>
        <taxon>Basidiomycota</taxon>
        <taxon>Agaricomycotina</taxon>
        <taxon>Agaricomycetes</taxon>
        <taxon>Agaricomycetidae</taxon>
        <taxon>Agaricales</taxon>
        <taxon>Marasmiineae</taxon>
        <taxon>Physalacriaceae</taxon>
        <taxon>Guyanagaster</taxon>
    </lineage>
</organism>
<name>A0A9P7VW34_9AGAR</name>
<protein>
    <submittedName>
        <fullName evidence="1">Uncharacterized protein</fullName>
    </submittedName>
</protein>
<evidence type="ECO:0000313" key="2">
    <source>
        <dbReference type="Proteomes" id="UP000812287"/>
    </source>
</evidence>